<evidence type="ECO:0000313" key="2">
    <source>
        <dbReference type="EMBL" id="KAK4731320.1"/>
    </source>
</evidence>
<comment type="caution">
    <text evidence="2">The sequence shown here is derived from an EMBL/GenBank/DDBJ whole genome shotgun (WGS) entry which is preliminary data.</text>
</comment>
<dbReference type="AlphaFoldDB" id="A0AAV9LZW0"/>
<evidence type="ECO:0000259" key="1">
    <source>
        <dbReference type="Pfam" id="PF13966"/>
    </source>
</evidence>
<reference evidence="2 3" key="1">
    <citation type="submission" date="2023-10" db="EMBL/GenBank/DDBJ databases">
        <title>Genome-Wide Identification Analysis in wild type Solanum Pinnatisectum Reveals Some Genes Defensing Phytophthora Infestans.</title>
        <authorList>
            <person name="Sun C."/>
        </authorList>
    </citation>
    <scope>NUCLEOTIDE SEQUENCE [LARGE SCALE GENOMIC DNA]</scope>
    <source>
        <strain evidence="2">LQN</strain>
        <tissue evidence="2">Leaf</tissue>
    </source>
</reference>
<protein>
    <recommendedName>
        <fullName evidence="1">Reverse transcriptase zinc-binding domain-containing protein</fullName>
    </recommendedName>
</protein>
<dbReference type="Pfam" id="PF13966">
    <property type="entry name" value="zf-RVT"/>
    <property type="match status" value="1"/>
</dbReference>
<proteinExistence type="predicted"/>
<sequence>MPIYLMSVTGPPKCIINNNHRMFSQFLWNCKEDRRAKHWIAWNDMFLPKEERGLGFRSLIDVSKALFAKLWWDFRTKNTLWSNYMWNKYCKRHGLQTVEWKGGSQVWKLKLQARDYIDQDIWWEARGGHASLWHDNWTQLGELHLLMPISYPRRYEFADISCVMDNNGLNEILLTELFNEEVCEQVKKVLGMEQIFDERYHHWWMPNSKGTFIVKIAWEILRQRTEVQQDIMFIWEKGLHFRLSFLIWRMWLQRIPIGEIQIRFNRHI</sequence>
<feature type="domain" description="Reverse transcriptase zinc-binding" evidence="1">
    <location>
        <begin position="212"/>
        <end position="260"/>
    </location>
</feature>
<accession>A0AAV9LZW0</accession>
<gene>
    <name evidence="2" type="ORF">R3W88_024308</name>
</gene>
<name>A0AAV9LZW0_9SOLN</name>
<dbReference type="PANTHER" id="PTHR33116:SF67">
    <property type="entry name" value="REVERSE TRANSCRIPTASE"/>
    <property type="match status" value="1"/>
</dbReference>
<organism evidence="2 3">
    <name type="scientific">Solanum pinnatisectum</name>
    <name type="common">tansyleaf nightshade</name>
    <dbReference type="NCBI Taxonomy" id="50273"/>
    <lineage>
        <taxon>Eukaryota</taxon>
        <taxon>Viridiplantae</taxon>
        <taxon>Streptophyta</taxon>
        <taxon>Embryophyta</taxon>
        <taxon>Tracheophyta</taxon>
        <taxon>Spermatophyta</taxon>
        <taxon>Magnoliopsida</taxon>
        <taxon>eudicotyledons</taxon>
        <taxon>Gunneridae</taxon>
        <taxon>Pentapetalae</taxon>
        <taxon>asterids</taxon>
        <taxon>lamiids</taxon>
        <taxon>Solanales</taxon>
        <taxon>Solanaceae</taxon>
        <taxon>Solanoideae</taxon>
        <taxon>Solaneae</taxon>
        <taxon>Solanum</taxon>
    </lineage>
</organism>
<dbReference type="Proteomes" id="UP001311915">
    <property type="component" value="Unassembled WGS sequence"/>
</dbReference>
<evidence type="ECO:0000313" key="3">
    <source>
        <dbReference type="Proteomes" id="UP001311915"/>
    </source>
</evidence>
<dbReference type="EMBL" id="JAWPEI010000003">
    <property type="protein sequence ID" value="KAK4731320.1"/>
    <property type="molecule type" value="Genomic_DNA"/>
</dbReference>
<dbReference type="PANTHER" id="PTHR33116">
    <property type="entry name" value="REVERSE TRANSCRIPTASE ZINC-BINDING DOMAIN-CONTAINING PROTEIN-RELATED-RELATED"/>
    <property type="match status" value="1"/>
</dbReference>
<keyword evidence="3" id="KW-1185">Reference proteome</keyword>
<dbReference type="InterPro" id="IPR026960">
    <property type="entry name" value="RVT-Znf"/>
</dbReference>